<keyword evidence="4" id="KW-1185">Reference proteome</keyword>
<dbReference type="InterPro" id="IPR046539">
    <property type="entry name" value="DUF6604"/>
</dbReference>
<gene>
    <name evidence="3" type="ORF">FIESC28_02859</name>
</gene>
<protein>
    <recommendedName>
        <fullName evidence="2">DUF6604 domain-containing protein</fullName>
    </recommendedName>
</protein>
<proteinExistence type="predicted"/>
<dbReference type="AlphaFoldDB" id="A0A366S4Y5"/>
<reference evidence="3 4" key="1">
    <citation type="submission" date="2018-06" db="EMBL/GenBank/DDBJ databases">
        <title>Fusarium incarnatum-equiseti species complex species 28.</title>
        <authorList>
            <person name="Gardiner D.M."/>
        </authorList>
    </citation>
    <scope>NUCLEOTIDE SEQUENCE [LARGE SCALE GENOMIC DNA]</scope>
    <source>
        <strain evidence="3 4">FIESC_28</strain>
    </source>
</reference>
<dbReference type="PANTHER" id="PTHR38795:SF1">
    <property type="entry name" value="DUF6604 DOMAIN-CONTAINING PROTEIN"/>
    <property type="match status" value="1"/>
</dbReference>
<evidence type="ECO:0000259" key="2">
    <source>
        <dbReference type="Pfam" id="PF20253"/>
    </source>
</evidence>
<evidence type="ECO:0000313" key="3">
    <source>
        <dbReference type="EMBL" id="RBR24369.1"/>
    </source>
</evidence>
<dbReference type="Pfam" id="PF20253">
    <property type="entry name" value="DUF6604"/>
    <property type="match status" value="1"/>
</dbReference>
<accession>A0A366S4Y5</accession>
<sequence length="64" mass="6895">MLDGSLSSVYSQYKEDTDSVAAWLASTARKCGYQPEQLSSAAKAGPGRLKGKARKDAKKYQQAP</sequence>
<feature type="domain" description="DUF6604" evidence="2">
    <location>
        <begin position="12"/>
        <end position="59"/>
    </location>
</feature>
<organism evidence="3 4">
    <name type="scientific">Fusarium coffeatum</name>
    <dbReference type="NCBI Taxonomy" id="231269"/>
    <lineage>
        <taxon>Eukaryota</taxon>
        <taxon>Fungi</taxon>
        <taxon>Dikarya</taxon>
        <taxon>Ascomycota</taxon>
        <taxon>Pezizomycotina</taxon>
        <taxon>Sordariomycetes</taxon>
        <taxon>Hypocreomycetidae</taxon>
        <taxon>Hypocreales</taxon>
        <taxon>Nectriaceae</taxon>
        <taxon>Fusarium</taxon>
        <taxon>Fusarium incarnatum-equiseti species complex</taxon>
    </lineage>
</organism>
<dbReference type="Proteomes" id="UP000253153">
    <property type="component" value="Unassembled WGS sequence"/>
</dbReference>
<evidence type="ECO:0000313" key="4">
    <source>
        <dbReference type="Proteomes" id="UP000253153"/>
    </source>
</evidence>
<evidence type="ECO:0000256" key="1">
    <source>
        <dbReference type="SAM" id="MobiDB-lite"/>
    </source>
</evidence>
<dbReference type="GeneID" id="41992304"/>
<dbReference type="PANTHER" id="PTHR38795">
    <property type="entry name" value="DUF6604 DOMAIN-CONTAINING PROTEIN"/>
    <property type="match status" value="1"/>
</dbReference>
<feature type="region of interest" description="Disordered" evidence="1">
    <location>
        <begin position="35"/>
        <end position="64"/>
    </location>
</feature>
<dbReference type="OrthoDB" id="5238236at2759"/>
<name>A0A366S4Y5_9HYPO</name>
<dbReference type="RefSeq" id="XP_031018960.1">
    <property type="nucleotide sequence ID" value="XM_031157008.1"/>
</dbReference>
<comment type="caution">
    <text evidence="3">The sequence shown here is derived from an EMBL/GenBank/DDBJ whole genome shotgun (WGS) entry which is preliminary data.</text>
</comment>
<dbReference type="EMBL" id="QKXC01000058">
    <property type="protein sequence ID" value="RBR24369.1"/>
    <property type="molecule type" value="Genomic_DNA"/>
</dbReference>